<dbReference type="InterPro" id="IPR017853">
    <property type="entry name" value="GH"/>
</dbReference>
<keyword evidence="6" id="KW-0325">Glycoprotein</keyword>
<comment type="similarity">
    <text evidence="3">Belongs to the glycosyl hydrolase 3 family.</text>
</comment>
<dbReference type="PANTHER" id="PTHR42715:SF3">
    <property type="entry name" value="BETA-GLUCOSIDASE B-RELATED"/>
    <property type="match status" value="1"/>
</dbReference>
<feature type="region of interest" description="Disordered" evidence="10">
    <location>
        <begin position="412"/>
        <end position="437"/>
    </location>
</feature>
<dbReference type="Gene3D" id="3.40.50.1700">
    <property type="entry name" value="Glycoside hydrolase family 3 C-terminal domain"/>
    <property type="match status" value="1"/>
</dbReference>
<keyword evidence="8" id="KW-0326">Glycosidase</keyword>
<evidence type="ECO:0000256" key="1">
    <source>
        <dbReference type="ARBA" id="ARBA00000448"/>
    </source>
</evidence>
<evidence type="ECO:0000256" key="6">
    <source>
        <dbReference type="ARBA" id="ARBA00023180"/>
    </source>
</evidence>
<dbReference type="GO" id="GO:0008422">
    <property type="term" value="F:beta-glucosidase activity"/>
    <property type="evidence" value="ECO:0007669"/>
    <property type="project" value="UniProtKB-EC"/>
</dbReference>
<dbReference type="InterPro" id="IPR013783">
    <property type="entry name" value="Ig-like_fold"/>
</dbReference>
<dbReference type="InterPro" id="IPR050288">
    <property type="entry name" value="Cellulose_deg_GH3"/>
</dbReference>
<dbReference type="InterPro" id="IPR036962">
    <property type="entry name" value="Glyco_hydro_3_N_sf"/>
</dbReference>
<comment type="pathway">
    <text evidence="2">Glycan metabolism; cellulose degradation.</text>
</comment>
<reference evidence="12" key="1">
    <citation type="submission" date="2022-10" db="EMBL/GenBank/DDBJ databases">
        <title>Tapping the CABI collections for fungal endophytes: first genome assemblies for Collariella, Neodidymelliopsis, Ascochyta clinopodiicola, Didymella pomorum, Didymosphaeria variabile, Neocosmospora piperis and Neocucurbitaria cava.</title>
        <authorList>
            <person name="Hill R."/>
        </authorList>
    </citation>
    <scope>NUCLEOTIDE SEQUENCE</scope>
    <source>
        <strain evidence="12">IMI 355091</strain>
    </source>
</reference>
<dbReference type="AlphaFoldDB" id="A0A9W8YVH9"/>
<dbReference type="PRINTS" id="PR00133">
    <property type="entry name" value="GLHYDRLASE3"/>
</dbReference>
<dbReference type="Pfam" id="PF14310">
    <property type="entry name" value="Fn3-like"/>
    <property type="match status" value="1"/>
</dbReference>
<dbReference type="InterPro" id="IPR002772">
    <property type="entry name" value="Glyco_hydro_3_C"/>
</dbReference>
<dbReference type="Gene3D" id="3.20.20.300">
    <property type="entry name" value="Glycoside hydrolase, family 3, N-terminal domain"/>
    <property type="match status" value="1"/>
</dbReference>
<proteinExistence type="inferred from homology"/>
<feature type="domain" description="PA14" evidence="11">
    <location>
        <begin position="404"/>
        <end position="552"/>
    </location>
</feature>
<feature type="compositionally biased region" description="Polar residues" evidence="10">
    <location>
        <begin position="423"/>
        <end position="435"/>
    </location>
</feature>
<dbReference type="Pfam" id="PF01915">
    <property type="entry name" value="Glyco_hydro_3_C"/>
    <property type="match status" value="1"/>
</dbReference>
<dbReference type="OrthoDB" id="47059at2759"/>
<keyword evidence="5" id="KW-0378">Hydrolase</keyword>
<sequence length="835" mass="90376">MGSDRGDHSFLKDLIKQMTFGEKVSLLCGSSFWETAGIDRLGIPRMKLTDGPSGARGEDFNSGVSSTCFPAGVALAASFNEPLVREVGKALAQDTQTKGARVLLAPTVCPHRHPLGGRNFESFGEDPLLAGRLATQYIMGVQGEGIGACIKHFAANEQETNRSSIDARVGERALREIYLKPFEIAIKASQPWSIMTAYNVVNGTHADSNKYLLNDVLRNQWGYDGQVVADWGGMNSLATSLNAGADLEMPGPASWRSVENIQRALDENEISMETLERRVLENLKFLQRSGGFDHAFIPPERAEDLPEHRALIRRAGAESAVLLKNKDSILPLKKEEIGSIAMIGLAKQCLSQGGGSAAVNPHHEITPFQAFEEAVDGEVQLRYAEGASVLRNLPPCSEGVVDVDGNPGFSFQSFNEKGEAGPTKNQPSSTFQSRDPTGYSRVVLNGTLTPSVSGKHYISLATLGNTKVYINDELVYNIEGKSADVYAILMGVAIEEQKQFNFVVGKPYHIRLEACTVEDPNVEESFMSKCLGFNFGFMEQHVMEADLLHEAVDVAGSSDVAIVFVGNTPAWETEGADRDTMALPRDGSLDRLVTAVAARNPKTIVVNSTGSPITMPWLDHVSAVLQAWFPGQEAGHSIADVILGSAFPGGKLPMTFPKELSDTPAFDNFPGDLKANFVEYKEGIYVGYRHYDRKPDSVLFPFGFGLSYTNFDINNVSMSAKSLGKGRSTEVTALITNTGVRLGSEIVQVYVGPSNEGTIDRPLKELKGFAKVQLSPGAQQSISVSLDAESFAYFNEKTGKWAVDAGAYTIFVGVSSAQIISTTKVEISASFEFDA</sequence>
<comment type="catalytic activity">
    <reaction evidence="1">
        <text>Hydrolysis of terminal, non-reducing beta-D-glucosyl residues with release of beta-D-glucose.</text>
        <dbReference type="EC" id="3.2.1.21"/>
    </reaction>
</comment>
<evidence type="ECO:0000256" key="2">
    <source>
        <dbReference type="ARBA" id="ARBA00004987"/>
    </source>
</evidence>
<dbReference type="Pfam" id="PF00933">
    <property type="entry name" value="Glyco_hydro_3"/>
    <property type="match status" value="1"/>
</dbReference>
<dbReference type="Pfam" id="PF07691">
    <property type="entry name" value="PA14"/>
    <property type="match status" value="1"/>
</dbReference>
<dbReference type="SMART" id="SM01217">
    <property type="entry name" value="Fn3_like"/>
    <property type="match status" value="1"/>
</dbReference>
<dbReference type="Gene3D" id="2.60.120.260">
    <property type="entry name" value="Galactose-binding domain-like"/>
    <property type="match status" value="1"/>
</dbReference>
<dbReference type="SUPFAM" id="SSF52279">
    <property type="entry name" value="Beta-D-glucan exohydrolase, C-terminal domain"/>
    <property type="match status" value="1"/>
</dbReference>
<protein>
    <recommendedName>
        <fullName evidence="4">beta-glucosidase</fullName>
        <ecNumber evidence="4">3.2.1.21</ecNumber>
    </recommendedName>
</protein>
<dbReference type="EMBL" id="JAPEVA010000235">
    <property type="protein sequence ID" value="KAJ4392530.1"/>
    <property type="molecule type" value="Genomic_DNA"/>
</dbReference>
<dbReference type="InterPro" id="IPR036881">
    <property type="entry name" value="Glyco_hydro_3_C_sf"/>
</dbReference>
<dbReference type="InterPro" id="IPR001764">
    <property type="entry name" value="Glyco_hydro_3_N"/>
</dbReference>
<evidence type="ECO:0000256" key="3">
    <source>
        <dbReference type="ARBA" id="ARBA00005336"/>
    </source>
</evidence>
<keyword evidence="7" id="KW-0119">Carbohydrate metabolism</keyword>
<keyword evidence="9" id="KW-0624">Polysaccharide degradation</keyword>
<evidence type="ECO:0000256" key="9">
    <source>
        <dbReference type="ARBA" id="ARBA00023326"/>
    </source>
</evidence>
<dbReference type="Gene3D" id="2.60.40.10">
    <property type="entry name" value="Immunoglobulins"/>
    <property type="match status" value="1"/>
</dbReference>
<gene>
    <name evidence="12" type="ORF">N0V91_011376</name>
</gene>
<evidence type="ECO:0000256" key="10">
    <source>
        <dbReference type="SAM" id="MobiDB-lite"/>
    </source>
</evidence>
<dbReference type="Proteomes" id="UP001140510">
    <property type="component" value="Unassembled WGS sequence"/>
</dbReference>
<comment type="caution">
    <text evidence="12">The sequence shown here is derived from an EMBL/GenBank/DDBJ whole genome shotgun (WGS) entry which is preliminary data.</text>
</comment>
<evidence type="ECO:0000259" key="11">
    <source>
        <dbReference type="PROSITE" id="PS51820"/>
    </source>
</evidence>
<dbReference type="SUPFAM" id="SSF56988">
    <property type="entry name" value="Anthrax protective antigen"/>
    <property type="match status" value="1"/>
</dbReference>
<dbReference type="InterPro" id="IPR026891">
    <property type="entry name" value="Fn3-like"/>
</dbReference>
<dbReference type="InterPro" id="IPR011658">
    <property type="entry name" value="PA14_dom"/>
</dbReference>
<evidence type="ECO:0000313" key="13">
    <source>
        <dbReference type="Proteomes" id="UP001140510"/>
    </source>
</evidence>
<dbReference type="SUPFAM" id="SSF51445">
    <property type="entry name" value="(Trans)glycosidases"/>
    <property type="match status" value="1"/>
</dbReference>
<evidence type="ECO:0000256" key="8">
    <source>
        <dbReference type="ARBA" id="ARBA00023295"/>
    </source>
</evidence>
<dbReference type="PANTHER" id="PTHR42715">
    <property type="entry name" value="BETA-GLUCOSIDASE"/>
    <property type="match status" value="1"/>
</dbReference>
<dbReference type="GO" id="GO:0009251">
    <property type="term" value="P:glucan catabolic process"/>
    <property type="evidence" value="ECO:0007669"/>
    <property type="project" value="TreeGrafter"/>
</dbReference>
<evidence type="ECO:0000256" key="7">
    <source>
        <dbReference type="ARBA" id="ARBA00023277"/>
    </source>
</evidence>
<evidence type="ECO:0000256" key="5">
    <source>
        <dbReference type="ARBA" id="ARBA00022801"/>
    </source>
</evidence>
<name>A0A9W8YVH9_9PLEO</name>
<organism evidence="12 13">
    <name type="scientific">Didymella pomorum</name>
    <dbReference type="NCBI Taxonomy" id="749634"/>
    <lineage>
        <taxon>Eukaryota</taxon>
        <taxon>Fungi</taxon>
        <taxon>Dikarya</taxon>
        <taxon>Ascomycota</taxon>
        <taxon>Pezizomycotina</taxon>
        <taxon>Dothideomycetes</taxon>
        <taxon>Pleosporomycetidae</taxon>
        <taxon>Pleosporales</taxon>
        <taxon>Pleosporineae</taxon>
        <taxon>Didymellaceae</taxon>
        <taxon>Didymella</taxon>
    </lineage>
</organism>
<accession>A0A9W8YVH9</accession>
<dbReference type="PROSITE" id="PS51820">
    <property type="entry name" value="PA14"/>
    <property type="match status" value="1"/>
</dbReference>
<dbReference type="EC" id="3.2.1.21" evidence="4"/>
<keyword evidence="13" id="KW-1185">Reference proteome</keyword>
<dbReference type="InterPro" id="IPR037524">
    <property type="entry name" value="PA14/GLEYA"/>
</dbReference>
<evidence type="ECO:0000256" key="4">
    <source>
        <dbReference type="ARBA" id="ARBA00012744"/>
    </source>
</evidence>
<evidence type="ECO:0000313" key="12">
    <source>
        <dbReference type="EMBL" id="KAJ4392530.1"/>
    </source>
</evidence>
<dbReference type="FunFam" id="2.60.40.10:FF:000495">
    <property type="entry name" value="Periplasmic beta-glucosidase"/>
    <property type="match status" value="1"/>
</dbReference>